<dbReference type="EMBL" id="SJPK01000001">
    <property type="protein sequence ID" value="TWT74762.1"/>
    <property type="molecule type" value="Genomic_DNA"/>
</dbReference>
<evidence type="ECO:0000313" key="8">
    <source>
        <dbReference type="Proteomes" id="UP000318053"/>
    </source>
</evidence>
<dbReference type="PANTHER" id="PTHR33546:SF1">
    <property type="entry name" value="LARGE, MULTIFUNCTIONAL SECRETED PROTEIN"/>
    <property type="match status" value="1"/>
</dbReference>
<dbReference type="PANTHER" id="PTHR33546">
    <property type="entry name" value="LARGE, MULTIFUNCTIONAL SECRETED PROTEIN-RELATED"/>
    <property type="match status" value="1"/>
</dbReference>
<organism evidence="7 8">
    <name type="scientific">Allorhodopirellula solitaria</name>
    <dbReference type="NCBI Taxonomy" id="2527987"/>
    <lineage>
        <taxon>Bacteria</taxon>
        <taxon>Pseudomonadati</taxon>
        <taxon>Planctomycetota</taxon>
        <taxon>Planctomycetia</taxon>
        <taxon>Pirellulales</taxon>
        <taxon>Pirellulaceae</taxon>
        <taxon>Allorhodopirellula</taxon>
    </lineage>
</organism>
<accession>A0A5C5YIR4</accession>
<dbReference type="AlphaFoldDB" id="A0A5C5YIR4"/>
<dbReference type="InterPro" id="IPR013427">
    <property type="entry name" value="Haem-bd_dom_put"/>
</dbReference>
<keyword evidence="3 4" id="KW-0408">Iron</keyword>
<feature type="signal peptide" evidence="5">
    <location>
        <begin position="1"/>
        <end position="25"/>
    </location>
</feature>
<dbReference type="Proteomes" id="UP000318053">
    <property type="component" value="Unassembled WGS sequence"/>
</dbReference>
<feature type="chain" id="PRO_5022767189" evidence="5">
    <location>
        <begin position="26"/>
        <end position="937"/>
    </location>
</feature>
<dbReference type="RefSeq" id="WP_186774660.1">
    <property type="nucleotide sequence ID" value="NZ_SJPK01000001.1"/>
</dbReference>
<evidence type="ECO:0000256" key="4">
    <source>
        <dbReference type="PROSITE-ProRule" id="PRU00433"/>
    </source>
</evidence>
<proteinExistence type="predicted"/>
<keyword evidence="5" id="KW-0732">Signal</keyword>
<dbReference type="GO" id="GO:0046872">
    <property type="term" value="F:metal ion binding"/>
    <property type="evidence" value="ECO:0007669"/>
    <property type="project" value="UniProtKB-KW"/>
</dbReference>
<comment type="caution">
    <text evidence="7">The sequence shown here is derived from an EMBL/GenBank/DDBJ whole genome shotgun (WGS) entry which is preliminary data.</text>
</comment>
<keyword evidence="1 4" id="KW-0349">Heme</keyword>
<keyword evidence="8" id="KW-1185">Reference proteome</keyword>
<dbReference type="InterPro" id="IPR036909">
    <property type="entry name" value="Cyt_c-like_dom_sf"/>
</dbReference>
<feature type="domain" description="Cytochrome c" evidence="6">
    <location>
        <begin position="48"/>
        <end position="298"/>
    </location>
</feature>
<dbReference type="InterPro" id="IPR036280">
    <property type="entry name" value="Multihaem_cyt_sf"/>
</dbReference>
<feature type="domain" description="Cytochrome c" evidence="6">
    <location>
        <begin position="313"/>
        <end position="398"/>
    </location>
</feature>
<dbReference type="Gene3D" id="1.10.760.10">
    <property type="entry name" value="Cytochrome c-like domain"/>
    <property type="match status" value="5"/>
</dbReference>
<sequence precursor="true">MLTNRCSCHFVVLIILLLAVRPTSAQSLSQELLNEDPAKITKDALSQGDVVRGAILFHQGNIACAKCHRQSDEDGSIGPDLSRLGDEVTNESIVESILDPSKVIAEKFQTTTIVDIDGLVFSGVVARQDEDAIVLRDAKDVLQLITIERDRIEEAVQGTTSIMPASLADELTGRQQFLDLLRYVIDMKERGPVAGNEVADRVAQRELSPEIAGLALLREHNCAACHQPRDLDADLLRSSAPDLLWSAKRLNPAYLADFIADPHEMKPGTAMPQLMPQLDEAARSEAAAAIVSYLVSLGGNDFNESVLPADDPAAIQSGFALFHSVGCVACHSPRSDAAVEQPLPDSVPLGDLRGKYSLSALVDFLEHPHLVRPEGRMPDMQLTHHEAVDVAGYLLQANENTKTHQPGAEGPDAELIQMGKSLFASMNCAACHTGLEGVEPPEPASMAMANWDAEDGCLSGAESEEWPLFDLTDAERMQIQAAIAKPEQGLTDNQRIDFDLTYFNCTACHHRDDLGGVPEDRNFHFQTTNLNLGDQGRIPPTLSGVGAKLNENWMRDVLVHGRSTRPYMKTRMPKFGEQNIGHLIDLFQATDHLEETEFAELHDLKELRAQGLKLAGNQGLNCVACHTYQYKTSDTMPAVDLTEMAARLKKDWFYQYMLAPQAFSPHTVMPSFWPNGKSIRTDIEGSPQDQVEALWQYLKDGRQARPPRGVIREPLEIVVDGQARLLRRSYPEIGKRGIGVGYAGGINLAYDAEQARLALLWKGRFIDPSGVWYGQGHGNVRPMGSTIVLPKGPELDSLESPWTVDEGRPPQHQFKGYVFDDEERPTFLYSFGNVDVEDYFTQSRDNPTEPLSLLRQVKLTSSGTAQPLRFRLAAGESAAIHADGKEVVDGRLRIRIASEHTAELVDHSTGVQVIVPISLDQGDTTELILEYQWDAEP</sequence>
<feature type="domain" description="Cytochrome c" evidence="6">
    <location>
        <begin position="414"/>
        <end position="565"/>
    </location>
</feature>
<dbReference type="Pfam" id="PF00034">
    <property type="entry name" value="Cytochrom_C"/>
    <property type="match status" value="1"/>
</dbReference>
<dbReference type="PROSITE" id="PS51007">
    <property type="entry name" value="CYTC"/>
    <property type="match status" value="3"/>
</dbReference>
<gene>
    <name evidence="7" type="ORF">CA85_00470</name>
</gene>
<dbReference type="GO" id="GO:0020037">
    <property type="term" value="F:heme binding"/>
    <property type="evidence" value="ECO:0007669"/>
    <property type="project" value="InterPro"/>
</dbReference>
<evidence type="ECO:0000256" key="1">
    <source>
        <dbReference type="ARBA" id="ARBA00022617"/>
    </source>
</evidence>
<evidence type="ECO:0000256" key="3">
    <source>
        <dbReference type="ARBA" id="ARBA00023004"/>
    </source>
</evidence>
<dbReference type="NCBIfam" id="TIGR02603">
    <property type="entry name" value="CxxCH_TIGR02603"/>
    <property type="match status" value="1"/>
</dbReference>
<reference evidence="7 8" key="1">
    <citation type="submission" date="2019-02" db="EMBL/GenBank/DDBJ databases">
        <title>Deep-cultivation of Planctomycetes and their phenomic and genomic characterization uncovers novel biology.</title>
        <authorList>
            <person name="Wiegand S."/>
            <person name="Jogler M."/>
            <person name="Boedeker C."/>
            <person name="Pinto D."/>
            <person name="Vollmers J."/>
            <person name="Rivas-Marin E."/>
            <person name="Kohn T."/>
            <person name="Peeters S.H."/>
            <person name="Heuer A."/>
            <person name="Rast P."/>
            <person name="Oberbeckmann S."/>
            <person name="Bunk B."/>
            <person name="Jeske O."/>
            <person name="Meyerdierks A."/>
            <person name="Storesund J.E."/>
            <person name="Kallscheuer N."/>
            <person name="Luecker S."/>
            <person name="Lage O.M."/>
            <person name="Pohl T."/>
            <person name="Merkel B.J."/>
            <person name="Hornburger P."/>
            <person name="Mueller R.-W."/>
            <person name="Bruemmer F."/>
            <person name="Labrenz M."/>
            <person name="Spormann A.M."/>
            <person name="Op Den Camp H."/>
            <person name="Overmann J."/>
            <person name="Amann R."/>
            <person name="Jetten M.S.M."/>
            <person name="Mascher T."/>
            <person name="Medema M.H."/>
            <person name="Devos D.P."/>
            <person name="Kaster A.-K."/>
            <person name="Ovreas L."/>
            <person name="Rohde M."/>
            <person name="Galperin M.Y."/>
            <person name="Jogler C."/>
        </authorList>
    </citation>
    <scope>NUCLEOTIDE SEQUENCE [LARGE SCALE GENOMIC DNA]</scope>
    <source>
        <strain evidence="7 8">CA85</strain>
    </source>
</reference>
<evidence type="ECO:0000256" key="5">
    <source>
        <dbReference type="SAM" id="SignalP"/>
    </source>
</evidence>
<protein>
    <submittedName>
        <fullName evidence="7">Cytochrome c</fullName>
    </submittedName>
</protein>
<dbReference type="GO" id="GO:0009055">
    <property type="term" value="F:electron transfer activity"/>
    <property type="evidence" value="ECO:0007669"/>
    <property type="project" value="InterPro"/>
</dbReference>
<dbReference type="SUPFAM" id="SSF46626">
    <property type="entry name" value="Cytochrome c"/>
    <property type="match status" value="5"/>
</dbReference>
<evidence type="ECO:0000313" key="7">
    <source>
        <dbReference type="EMBL" id="TWT74762.1"/>
    </source>
</evidence>
<dbReference type="SUPFAM" id="SSF48695">
    <property type="entry name" value="Multiheme cytochromes"/>
    <property type="match status" value="1"/>
</dbReference>
<evidence type="ECO:0000259" key="6">
    <source>
        <dbReference type="PROSITE" id="PS51007"/>
    </source>
</evidence>
<keyword evidence="2 4" id="KW-0479">Metal-binding</keyword>
<dbReference type="InterPro" id="IPR009056">
    <property type="entry name" value="Cyt_c-like_dom"/>
</dbReference>
<name>A0A5C5YIR4_9BACT</name>
<evidence type="ECO:0000256" key="2">
    <source>
        <dbReference type="ARBA" id="ARBA00022723"/>
    </source>
</evidence>